<reference evidence="2 3" key="1">
    <citation type="journal article" date="2015" name="Genome Announc.">
        <title>Genome sequence and annotation of Trichoderma parareesei, the ancestor of the cellulase producer Trichoderma reesei.</title>
        <authorList>
            <person name="Yang D."/>
            <person name="Pomraning K."/>
            <person name="Kopchinskiy A."/>
            <person name="Karimi Aghcheh R."/>
            <person name="Atanasova L."/>
            <person name="Chenthamara K."/>
            <person name="Baker S.E."/>
            <person name="Zhang R."/>
            <person name="Shen Q."/>
            <person name="Freitag M."/>
            <person name="Kubicek C.P."/>
            <person name="Druzhinina I.S."/>
        </authorList>
    </citation>
    <scope>NUCLEOTIDE SEQUENCE [LARGE SCALE GENOMIC DNA]</scope>
    <source>
        <strain evidence="2 3">CBS 125925</strain>
    </source>
</reference>
<dbReference type="OrthoDB" id="2590867at2759"/>
<organism evidence="2 3">
    <name type="scientific">Trichoderma parareesei</name>
    <name type="common">Filamentous fungus</name>
    <dbReference type="NCBI Taxonomy" id="858221"/>
    <lineage>
        <taxon>Eukaryota</taxon>
        <taxon>Fungi</taxon>
        <taxon>Dikarya</taxon>
        <taxon>Ascomycota</taxon>
        <taxon>Pezizomycotina</taxon>
        <taxon>Sordariomycetes</taxon>
        <taxon>Hypocreomycetidae</taxon>
        <taxon>Hypocreales</taxon>
        <taxon>Hypocreaceae</taxon>
        <taxon>Trichoderma</taxon>
    </lineage>
</organism>
<gene>
    <name evidence="2" type="ORF">A9Z42_0056710</name>
</gene>
<feature type="compositionally biased region" description="Low complexity" evidence="1">
    <location>
        <begin position="100"/>
        <end position="109"/>
    </location>
</feature>
<proteinExistence type="predicted"/>
<dbReference type="Proteomes" id="UP000219286">
    <property type="component" value="Unassembled WGS sequence"/>
</dbReference>
<feature type="compositionally biased region" description="Low complexity" evidence="1">
    <location>
        <begin position="29"/>
        <end position="46"/>
    </location>
</feature>
<sequence>MPLSNKKAALAAEQQNLSSTGATHAGAPPASTNMNINNPNANANLPGPAPFTAGPHRHDIMNKLDPTVDSGTGGMQVLASNAHTNNNAATGISGMPGQPAAAGGTTTTGLGSNNPYNSSTTAPPHNSRLANALDPRVDSTQGAQPGSTNYYTKGTNVVPGAGATPRHVPEGTYGPHNSRMANAADPRVDSDADRHRMGGGVGAGSVGGAAAGSAPNVKPIYPPGVGGPAPTTAGPHRHDILNKLDPTVDSRKVANVDSTGHRVV</sequence>
<keyword evidence="3" id="KW-1185">Reference proteome</keyword>
<feature type="compositionally biased region" description="Polar residues" evidence="1">
    <location>
        <begin position="13"/>
        <end position="22"/>
    </location>
</feature>
<feature type="region of interest" description="Disordered" evidence="1">
    <location>
        <begin position="1"/>
        <end position="49"/>
    </location>
</feature>
<name>A0A2H2ZPF9_TRIPA</name>
<dbReference type="PANTHER" id="PTHR39606">
    <property type="entry name" value="SURFACE PROTEIN, PUTATIVE-RELATED"/>
    <property type="match status" value="1"/>
</dbReference>
<evidence type="ECO:0000313" key="2">
    <source>
        <dbReference type="EMBL" id="OTA05050.1"/>
    </source>
</evidence>
<evidence type="ECO:0000313" key="3">
    <source>
        <dbReference type="Proteomes" id="UP000219286"/>
    </source>
</evidence>
<feature type="compositionally biased region" description="Polar residues" evidence="1">
    <location>
        <begin position="110"/>
        <end position="124"/>
    </location>
</feature>
<dbReference type="AlphaFoldDB" id="A0A2H2ZPF9"/>
<accession>A0A2H2ZPF9</accession>
<comment type="caution">
    <text evidence="2">The sequence shown here is derived from an EMBL/GenBank/DDBJ whole genome shotgun (WGS) entry which is preliminary data.</text>
</comment>
<protein>
    <submittedName>
        <fullName evidence="2">Uncharacterized protein</fullName>
    </submittedName>
</protein>
<dbReference type="PANTHER" id="PTHR39606:SF1">
    <property type="entry name" value="CELL SURFACE PROTEIN"/>
    <property type="match status" value="1"/>
</dbReference>
<evidence type="ECO:0000256" key="1">
    <source>
        <dbReference type="SAM" id="MobiDB-lite"/>
    </source>
</evidence>
<feature type="compositionally biased region" description="Polar residues" evidence="1">
    <location>
        <begin position="138"/>
        <end position="155"/>
    </location>
</feature>
<dbReference type="EMBL" id="LFMI01000564">
    <property type="protein sequence ID" value="OTA05050.1"/>
    <property type="molecule type" value="Genomic_DNA"/>
</dbReference>
<feature type="region of interest" description="Disordered" evidence="1">
    <location>
        <begin position="88"/>
        <end position="160"/>
    </location>
</feature>